<organism evidence="8 9">
    <name type="scientific">Gimibacter soli</name>
    <dbReference type="NCBI Taxonomy" id="3024400"/>
    <lineage>
        <taxon>Bacteria</taxon>
        <taxon>Pseudomonadati</taxon>
        <taxon>Pseudomonadota</taxon>
        <taxon>Alphaproteobacteria</taxon>
        <taxon>Kordiimonadales</taxon>
        <taxon>Temperatibacteraceae</taxon>
        <taxon>Gimibacter</taxon>
    </lineage>
</organism>
<feature type="active site" description="Proton donor/acceptor" evidence="7">
    <location>
        <position position="69"/>
    </location>
</feature>
<evidence type="ECO:0000313" key="8">
    <source>
        <dbReference type="EMBL" id="WCL53963.1"/>
    </source>
</evidence>
<feature type="active site" description="Proton donor/acceptor" evidence="7">
    <location>
        <position position="199"/>
    </location>
</feature>
<dbReference type="GO" id="GO:0009252">
    <property type="term" value="P:peptidoglycan biosynthetic process"/>
    <property type="evidence" value="ECO:0007669"/>
    <property type="project" value="UniProtKB-UniRule"/>
</dbReference>
<protein>
    <recommendedName>
        <fullName evidence="2 7">Glutamate racemase</fullName>
        <ecNumber evidence="2 7">5.1.1.3</ecNumber>
    </recommendedName>
</protein>
<keyword evidence="3 7" id="KW-0133">Cell shape</keyword>
<evidence type="ECO:0000256" key="7">
    <source>
        <dbReference type="HAMAP-Rule" id="MF_00258"/>
    </source>
</evidence>
<reference evidence="8" key="1">
    <citation type="submission" date="2023-01" db="EMBL/GenBank/DDBJ databases">
        <title>The genome sequence of Kordiimonadaceae bacterium 6D33.</title>
        <authorList>
            <person name="Liu Y."/>
        </authorList>
    </citation>
    <scope>NUCLEOTIDE SEQUENCE</scope>
    <source>
        <strain evidence="8">6D33</strain>
    </source>
</reference>
<dbReference type="GO" id="GO:0008881">
    <property type="term" value="F:glutamate racemase activity"/>
    <property type="evidence" value="ECO:0007669"/>
    <property type="project" value="UniProtKB-UniRule"/>
</dbReference>
<dbReference type="PANTHER" id="PTHR21198">
    <property type="entry name" value="GLUTAMATE RACEMASE"/>
    <property type="match status" value="1"/>
</dbReference>
<evidence type="ECO:0000256" key="2">
    <source>
        <dbReference type="ARBA" id="ARBA00013090"/>
    </source>
</evidence>
<dbReference type="InterPro" id="IPR001920">
    <property type="entry name" value="Asp/Glu_race"/>
</dbReference>
<keyword evidence="6 7" id="KW-0961">Cell wall biogenesis/degradation</keyword>
<dbReference type="RefSeq" id="WP_289503683.1">
    <property type="nucleotide sequence ID" value="NZ_CP116805.1"/>
</dbReference>
<dbReference type="Gene3D" id="3.40.50.1860">
    <property type="match status" value="2"/>
</dbReference>
<evidence type="ECO:0000256" key="4">
    <source>
        <dbReference type="ARBA" id="ARBA00022984"/>
    </source>
</evidence>
<dbReference type="GO" id="GO:0008360">
    <property type="term" value="P:regulation of cell shape"/>
    <property type="evidence" value="ECO:0007669"/>
    <property type="project" value="UniProtKB-KW"/>
</dbReference>
<comment type="catalytic activity">
    <reaction evidence="1 7">
        <text>L-glutamate = D-glutamate</text>
        <dbReference type="Rhea" id="RHEA:12813"/>
        <dbReference type="ChEBI" id="CHEBI:29985"/>
        <dbReference type="ChEBI" id="CHEBI:29986"/>
        <dbReference type="EC" id="5.1.1.3"/>
    </reaction>
</comment>
<dbReference type="PANTHER" id="PTHR21198:SF2">
    <property type="entry name" value="GLUTAMATE RACEMASE"/>
    <property type="match status" value="1"/>
</dbReference>
<dbReference type="EC" id="5.1.1.3" evidence="2 7"/>
<evidence type="ECO:0000256" key="6">
    <source>
        <dbReference type="ARBA" id="ARBA00023316"/>
    </source>
</evidence>
<evidence type="ECO:0000313" key="9">
    <source>
        <dbReference type="Proteomes" id="UP001217500"/>
    </source>
</evidence>
<comment type="pathway">
    <text evidence="7">Cell wall biogenesis; peptidoglycan biosynthesis.</text>
</comment>
<dbReference type="KEGG" id="gso:PH603_15605"/>
<dbReference type="Proteomes" id="UP001217500">
    <property type="component" value="Chromosome"/>
</dbReference>
<dbReference type="GO" id="GO:0071555">
    <property type="term" value="P:cell wall organization"/>
    <property type="evidence" value="ECO:0007669"/>
    <property type="project" value="UniProtKB-KW"/>
</dbReference>
<accession>A0AAE9XMY0</accession>
<dbReference type="AlphaFoldDB" id="A0AAE9XMY0"/>
<feature type="binding site" evidence="7">
    <location>
        <begin position="70"/>
        <end position="71"/>
    </location>
    <ligand>
        <name>substrate</name>
    </ligand>
</feature>
<evidence type="ECO:0000256" key="5">
    <source>
        <dbReference type="ARBA" id="ARBA00023235"/>
    </source>
</evidence>
<proteinExistence type="inferred from homology"/>
<keyword evidence="9" id="KW-1185">Reference proteome</keyword>
<dbReference type="EMBL" id="CP116805">
    <property type="protein sequence ID" value="WCL53963.1"/>
    <property type="molecule type" value="Genomic_DNA"/>
</dbReference>
<gene>
    <name evidence="7" type="primary">murI</name>
    <name evidence="8" type="ORF">PH603_15605</name>
</gene>
<dbReference type="InterPro" id="IPR004391">
    <property type="entry name" value="Glu_race"/>
</dbReference>
<feature type="binding site" evidence="7">
    <location>
        <begin position="200"/>
        <end position="201"/>
    </location>
    <ligand>
        <name>substrate</name>
    </ligand>
</feature>
<evidence type="ECO:0000256" key="3">
    <source>
        <dbReference type="ARBA" id="ARBA00022960"/>
    </source>
</evidence>
<keyword evidence="4 7" id="KW-0573">Peptidoglycan synthesis</keyword>
<comment type="similarity">
    <text evidence="7">Belongs to the aspartate/glutamate racemases family.</text>
</comment>
<keyword evidence="5 7" id="KW-0413">Isomerase</keyword>
<sequence length="290" mass="31119">MIGLFDSGSGGVTILDTLVKRFPKEKFLYLGDHKNAPYGHRSNAQIVDLTEAAVARLMDEGCSLVILACNTAAAVALRTLQKSWLPHHYPDRRILGVLVPMVEAVTGVPWSVEEAPAHQHPARKVALFATKKTVESGAYAEEIRKRAPHLALTQKPCPGLVDAIEGGAGKRPLEGMIAGYVAETLEATGGAPDAAILGCTHFPLVKAAFEAALPPETEIFSQPDIVAAALEAYLANHPEFRLNDAPILGERVTLWTTGDAETVNGLADYLPEGLRRFEHIPPPPRSFAVA</sequence>
<comment type="function">
    <text evidence="7">Provides the (R)-glutamate required for cell wall biosynthesis.</text>
</comment>
<dbReference type="InterPro" id="IPR015942">
    <property type="entry name" value="Asp/Glu/hydantoin_racemase"/>
</dbReference>
<dbReference type="SUPFAM" id="SSF53681">
    <property type="entry name" value="Aspartate/glutamate racemase"/>
    <property type="match status" value="2"/>
</dbReference>
<evidence type="ECO:0000256" key="1">
    <source>
        <dbReference type="ARBA" id="ARBA00001602"/>
    </source>
</evidence>
<feature type="binding site" evidence="7">
    <location>
        <begin position="6"/>
        <end position="7"/>
    </location>
    <ligand>
        <name>substrate</name>
    </ligand>
</feature>
<feature type="binding site" evidence="7">
    <location>
        <begin position="38"/>
        <end position="39"/>
    </location>
    <ligand>
        <name>substrate</name>
    </ligand>
</feature>
<dbReference type="Pfam" id="PF01177">
    <property type="entry name" value="Asp_Glu_race"/>
    <property type="match status" value="1"/>
</dbReference>
<name>A0AAE9XMY0_9PROT</name>
<dbReference type="HAMAP" id="MF_00258">
    <property type="entry name" value="Glu_racemase"/>
    <property type="match status" value="1"/>
</dbReference>